<dbReference type="Gene3D" id="2.50.20.20">
    <property type="match status" value="1"/>
</dbReference>
<evidence type="ECO:0000313" key="4">
    <source>
        <dbReference type="Proteomes" id="UP001501581"/>
    </source>
</evidence>
<feature type="region of interest" description="Disordered" evidence="1">
    <location>
        <begin position="211"/>
        <end position="249"/>
    </location>
</feature>
<feature type="region of interest" description="Disordered" evidence="1">
    <location>
        <begin position="120"/>
        <end position="181"/>
    </location>
</feature>
<dbReference type="EMBL" id="BAAALG010000009">
    <property type="protein sequence ID" value="GAA1102900.1"/>
    <property type="molecule type" value="Genomic_DNA"/>
</dbReference>
<proteinExistence type="predicted"/>
<evidence type="ECO:0000313" key="3">
    <source>
        <dbReference type="EMBL" id="GAA1102900.1"/>
    </source>
</evidence>
<dbReference type="RefSeq" id="WP_343994281.1">
    <property type="nucleotide sequence ID" value="NZ_BAAALG010000009.1"/>
</dbReference>
<evidence type="ECO:0008006" key="5">
    <source>
        <dbReference type="Google" id="ProtNLM"/>
    </source>
</evidence>
<keyword evidence="4" id="KW-1185">Reference proteome</keyword>
<evidence type="ECO:0000256" key="2">
    <source>
        <dbReference type="SAM" id="Phobius"/>
    </source>
</evidence>
<organism evidence="3 4">
    <name type="scientific">Nocardioides dubius</name>
    <dbReference type="NCBI Taxonomy" id="317019"/>
    <lineage>
        <taxon>Bacteria</taxon>
        <taxon>Bacillati</taxon>
        <taxon>Actinomycetota</taxon>
        <taxon>Actinomycetes</taxon>
        <taxon>Propionibacteriales</taxon>
        <taxon>Nocardioidaceae</taxon>
        <taxon>Nocardioides</taxon>
    </lineage>
</organism>
<protein>
    <recommendedName>
        <fullName evidence="5">DUF2092 domain-containing protein</fullName>
    </recommendedName>
</protein>
<accession>A0ABP4EFQ6</accession>
<comment type="caution">
    <text evidence="3">The sequence shown here is derived from an EMBL/GenBank/DDBJ whole genome shotgun (WGS) entry which is preliminary data.</text>
</comment>
<keyword evidence="2" id="KW-0472">Membrane</keyword>
<feature type="compositionally biased region" description="Low complexity" evidence="1">
    <location>
        <begin position="139"/>
        <end position="160"/>
    </location>
</feature>
<keyword evidence="2" id="KW-1133">Transmembrane helix</keyword>
<reference evidence="4" key="1">
    <citation type="journal article" date="2019" name="Int. J. Syst. Evol. Microbiol.">
        <title>The Global Catalogue of Microorganisms (GCM) 10K type strain sequencing project: providing services to taxonomists for standard genome sequencing and annotation.</title>
        <authorList>
            <consortium name="The Broad Institute Genomics Platform"/>
            <consortium name="The Broad Institute Genome Sequencing Center for Infectious Disease"/>
            <person name="Wu L."/>
            <person name="Ma J."/>
        </authorList>
    </citation>
    <scope>NUCLEOTIDE SEQUENCE [LARGE SCALE GENOMIC DNA]</scope>
    <source>
        <strain evidence="4">JCM 13008</strain>
    </source>
</reference>
<keyword evidence="2" id="KW-0812">Transmembrane</keyword>
<dbReference type="Proteomes" id="UP001501581">
    <property type="component" value="Unassembled WGS sequence"/>
</dbReference>
<evidence type="ECO:0000256" key="1">
    <source>
        <dbReference type="SAM" id="MobiDB-lite"/>
    </source>
</evidence>
<name>A0ABP4EFQ6_9ACTN</name>
<gene>
    <name evidence="3" type="ORF">GCM10009668_21920</name>
</gene>
<feature type="transmembrane region" description="Helical" evidence="2">
    <location>
        <begin position="187"/>
        <end position="208"/>
    </location>
</feature>
<sequence>MELHEQLAALAAQRGRAVFANPEGLRAALEDFLDEQSASVGELNLLVDAVRLGGLAQLEANIAHGAQPEAAVAAAGEFLARQRGTTDQGSCQWACAALGHAVGVVPAPVAQRLHAFYRSGSPAAPQGPPAGAPTVSPVAAPQQYPAPQGAPQGGWSAPQQPWTPQMVAGQGAPGWGPAPAKKSKAPIIAVGVAVAALLIGGGVVWAVVGSGDDDKKSADEPTSSIGTDDPTEDPTDDPTTVPSGDALADMTPTQIRDEVVAAMAQVKSLNMDGTLEAEGMSMDISMDTEGRCQGTMEVQGGRADIVSDGTDMYMKGNEEFWIASSGEENPEQFLLDMFTDKWVRMANSAASTEEFCDLDTMLEEFVGSSGAPDFTVDGTTTHNGTQAVRLAGDDGGTMLVANYAPYHLLEMVDVGDEAGEFTFSRYNEELKLEIPKDYVDIPS</sequence>